<dbReference type="EMBL" id="JABMCB010000176">
    <property type="protein sequence ID" value="NUU75686.1"/>
    <property type="molecule type" value="Genomic_DNA"/>
</dbReference>
<comment type="caution">
    <text evidence="2">The sequence shown here is derived from an EMBL/GenBank/DDBJ whole genome shotgun (WGS) entry which is preliminary data.</text>
</comment>
<keyword evidence="1" id="KW-0732">Signal</keyword>
<accession>A0A7Y6EUI5</accession>
<dbReference type="PROSITE" id="PS51257">
    <property type="entry name" value="PROKAR_LIPOPROTEIN"/>
    <property type="match status" value="1"/>
</dbReference>
<dbReference type="RefSeq" id="WP_024634528.1">
    <property type="nucleotide sequence ID" value="NZ_JABMCB010000176.1"/>
</dbReference>
<keyword evidence="3" id="KW-1185">Reference proteome</keyword>
<proteinExistence type="predicted"/>
<dbReference type="Proteomes" id="UP000526125">
    <property type="component" value="Unassembled WGS sequence"/>
</dbReference>
<reference evidence="2 3" key="1">
    <citation type="submission" date="2020-05" db="EMBL/GenBank/DDBJ databases">
        <title>Genome Sequencing of Type Strains.</title>
        <authorList>
            <person name="Lemaire J.F."/>
            <person name="Inderbitzin P."/>
            <person name="Gregorio O.A."/>
            <person name="Collins S.B."/>
            <person name="Wespe N."/>
            <person name="Knight-Connoni V."/>
        </authorList>
    </citation>
    <scope>NUCLEOTIDE SEQUENCE [LARGE SCALE GENOMIC DNA]</scope>
    <source>
        <strain evidence="2 3">LMG 21957</strain>
    </source>
</reference>
<feature type="signal peptide" evidence="1">
    <location>
        <begin position="1"/>
        <end position="25"/>
    </location>
</feature>
<name>A0A7Y6EUI5_9BACL</name>
<feature type="chain" id="PRO_5031442111" evidence="1">
    <location>
        <begin position="26"/>
        <end position="122"/>
    </location>
</feature>
<gene>
    <name evidence="2" type="ORF">HP552_10650</name>
</gene>
<organism evidence="2 3">
    <name type="scientific">Paenibacillus xylanilyticus</name>
    <dbReference type="NCBI Taxonomy" id="248903"/>
    <lineage>
        <taxon>Bacteria</taxon>
        <taxon>Bacillati</taxon>
        <taxon>Bacillota</taxon>
        <taxon>Bacilli</taxon>
        <taxon>Bacillales</taxon>
        <taxon>Paenibacillaceae</taxon>
        <taxon>Paenibacillus</taxon>
    </lineage>
</organism>
<dbReference type="AlphaFoldDB" id="A0A7Y6EUI5"/>
<evidence type="ECO:0000313" key="2">
    <source>
        <dbReference type="EMBL" id="NUU75686.1"/>
    </source>
</evidence>
<protein>
    <submittedName>
        <fullName evidence="2">Uncharacterized protein</fullName>
    </submittedName>
</protein>
<evidence type="ECO:0000256" key="1">
    <source>
        <dbReference type="SAM" id="SignalP"/>
    </source>
</evidence>
<evidence type="ECO:0000313" key="3">
    <source>
        <dbReference type="Proteomes" id="UP000526125"/>
    </source>
</evidence>
<sequence>MRRYTVYMSLLTIILILSGCSTPMAGTGGVSDMQIKVEQESEDESRIEVILDESIISDGSWVMFEIWSAETNGSVWLQAAYEGEGIYSTETKLLSSNDYTLLGHFYAAGGFHFSRQYDSTVN</sequence>